<gene>
    <name evidence="1" type="ORF">AAEO56_04460</name>
</gene>
<keyword evidence="2" id="KW-1185">Reference proteome</keyword>
<accession>A0ABU9HUC6</accession>
<reference evidence="1 2" key="1">
    <citation type="submission" date="2024-04" db="EMBL/GenBank/DDBJ databases">
        <title>Flavobacterium sp. DGU11 16S ribosomal RNA gene Genome sequencing and assembly.</title>
        <authorList>
            <person name="Park S."/>
        </authorList>
    </citation>
    <scope>NUCLEOTIDE SEQUENCE [LARGE SCALE GENOMIC DNA]</scope>
    <source>
        <strain evidence="1 2">DGU11</strain>
    </source>
</reference>
<organism evidence="1 2">
    <name type="scientific">Flavobacterium arundinis</name>
    <dbReference type="NCBI Taxonomy" id="3139143"/>
    <lineage>
        <taxon>Bacteria</taxon>
        <taxon>Pseudomonadati</taxon>
        <taxon>Bacteroidota</taxon>
        <taxon>Flavobacteriia</taxon>
        <taxon>Flavobacteriales</taxon>
        <taxon>Flavobacteriaceae</taxon>
        <taxon>Flavobacterium</taxon>
    </lineage>
</organism>
<comment type="caution">
    <text evidence="1">The sequence shown here is derived from an EMBL/GenBank/DDBJ whole genome shotgun (WGS) entry which is preliminary data.</text>
</comment>
<sequence>MKNIVIIALLFTGSMAFAQGYERFIVEAGARVPLDKMEDKIDVSPEFGFWFRSRMDDRDMLDIGGSFYIPTNRREFDYTTPDSIFSVKAKGVSGMAGFRVSKVYTVGFNLSVEWLSTFGYAFFVYDDKEARYLHKIHPEDFKDSDNHSFTKAFSAFHIGQGVRLNYANVGLQANYNYTPYGLFTDYVPSNFGSHRPYRRDYLPSIDQVS</sequence>
<name>A0ABU9HUC6_9FLAO</name>
<evidence type="ECO:0000313" key="2">
    <source>
        <dbReference type="Proteomes" id="UP001464555"/>
    </source>
</evidence>
<dbReference type="RefSeq" id="WP_341695822.1">
    <property type="nucleotide sequence ID" value="NZ_JBBYHR010000002.1"/>
</dbReference>
<dbReference type="Proteomes" id="UP001464555">
    <property type="component" value="Unassembled WGS sequence"/>
</dbReference>
<protein>
    <recommendedName>
        <fullName evidence="3">Outer membrane protein beta-barrel domain-containing protein</fullName>
    </recommendedName>
</protein>
<evidence type="ECO:0008006" key="3">
    <source>
        <dbReference type="Google" id="ProtNLM"/>
    </source>
</evidence>
<evidence type="ECO:0000313" key="1">
    <source>
        <dbReference type="EMBL" id="MEL1243505.1"/>
    </source>
</evidence>
<proteinExistence type="predicted"/>
<dbReference type="EMBL" id="JBBYHR010000002">
    <property type="protein sequence ID" value="MEL1243505.1"/>
    <property type="molecule type" value="Genomic_DNA"/>
</dbReference>